<dbReference type="InterPro" id="IPR000037">
    <property type="entry name" value="SsrA-bd_prot"/>
</dbReference>
<organism evidence="4 5">
    <name type="scientific">Candidatus Berkelbacteria bacterium Licking1014_7</name>
    <dbReference type="NCBI Taxonomy" id="2017147"/>
    <lineage>
        <taxon>Bacteria</taxon>
        <taxon>Candidatus Berkelbacteria</taxon>
    </lineage>
</organism>
<dbReference type="PANTHER" id="PTHR30308">
    <property type="entry name" value="TMRNA-BINDING COMPONENT OF TRANS-TRANSLATION TAGGING COMPLEX"/>
    <property type="match status" value="1"/>
</dbReference>
<dbReference type="AlphaFoldDB" id="A0A554LKG0"/>
<dbReference type="GO" id="GO:0005829">
    <property type="term" value="C:cytosol"/>
    <property type="evidence" value="ECO:0007669"/>
    <property type="project" value="TreeGrafter"/>
</dbReference>
<dbReference type="GO" id="GO:0070930">
    <property type="term" value="P:trans-translation-dependent protein tagging"/>
    <property type="evidence" value="ECO:0007669"/>
    <property type="project" value="TreeGrafter"/>
</dbReference>
<evidence type="ECO:0000256" key="1">
    <source>
        <dbReference type="ARBA" id="ARBA00022490"/>
    </source>
</evidence>
<evidence type="ECO:0000256" key="2">
    <source>
        <dbReference type="ARBA" id="ARBA00022884"/>
    </source>
</evidence>
<name>A0A554LKG0_9BACT</name>
<keyword evidence="2 3" id="KW-0694">RNA-binding</keyword>
<dbReference type="Pfam" id="PF01668">
    <property type="entry name" value="SmpB"/>
    <property type="match status" value="1"/>
</dbReference>
<dbReference type="HAMAP" id="MF_00023">
    <property type="entry name" value="SmpB"/>
    <property type="match status" value="1"/>
</dbReference>
<proteinExistence type="inferred from homology"/>
<evidence type="ECO:0000256" key="3">
    <source>
        <dbReference type="HAMAP-Rule" id="MF_00023"/>
    </source>
</evidence>
<dbReference type="EMBL" id="VMGK01000003">
    <property type="protein sequence ID" value="TSC93350.1"/>
    <property type="molecule type" value="Genomic_DNA"/>
</dbReference>
<protein>
    <recommendedName>
        <fullName evidence="3">SsrA-binding protein</fullName>
    </recommendedName>
    <alternativeName>
        <fullName evidence="3">Small protein B</fullName>
    </alternativeName>
</protein>
<dbReference type="Gene3D" id="2.40.280.10">
    <property type="match status" value="1"/>
</dbReference>
<dbReference type="InterPro" id="IPR023620">
    <property type="entry name" value="SmpB"/>
</dbReference>
<comment type="subcellular location">
    <subcellularLocation>
        <location evidence="3">Cytoplasm</location>
    </subcellularLocation>
    <text evidence="3">The tmRNA-SmpB complex associates with stalled 70S ribosomes.</text>
</comment>
<comment type="caution">
    <text evidence="4">The sequence shown here is derived from an EMBL/GenBank/DDBJ whole genome shotgun (WGS) entry which is preliminary data.</text>
</comment>
<dbReference type="SUPFAM" id="SSF74982">
    <property type="entry name" value="Small protein B (SmpB)"/>
    <property type="match status" value="1"/>
</dbReference>
<dbReference type="Proteomes" id="UP000315689">
    <property type="component" value="Unassembled WGS sequence"/>
</dbReference>
<evidence type="ECO:0000313" key="4">
    <source>
        <dbReference type="EMBL" id="TSC93350.1"/>
    </source>
</evidence>
<evidence type="ECO:0000313" key="5">
    <source>
        <dbReference type="Proteomes" id="UP000315689"/>
    </source>
</evidence>
<comment type="function">
    <text evidence="3">Required for rescue of stalled ribosomes mediated by trans-translation. Binds to transfer-messenger RNA (tmRNA), required for stable association of tmRNA with ribosomes. tmRNA and SmpB together mimic tRNA shape, replacing the anticodon stem-loop with SmpB. tmRNA is encoded by the ssrA gene; the 2 termini fold to resemble tRNA(Ala) and it encodes a 'tag peptide', a short internal open reading frame. During trans-translation Ala-aminoacylated tmRNA acts like a tRNA, entering the A-site of stalled ribosomes, displacing the stalled mRNA. The ribosome then switches to translate the ORF on the tmRNA; the nascent peptide is terminated with the 'tag peptide' encoded by the tmRNA and targeted for degradation. The ribosome is freed to recommence translation, which seems to be the essential function of trans-translation.</text>
</comment>
<gene>
    <name evidence="3" type="primary">smpB</name>
    <name evidence="4" type="ORF">CEN89_133</name>
</gene>
<dbReference type="NCBIfam" id="TIGR00086">
    <property type="entry name" value="smpB"/>
    <property type="match status" value="1"/>
</dbReference>
<dbReference type="PANTHER" id="PTHR30308:SF2">
    <property type="entry name" value="SSRA-BINDING PROTEIN"/>
    <property type="match status" value="1"/>
</dbReference>
<dbReference type="GO" id="GO:0070929">
    <property type="term" value="P:trans-translation"/>
    <property type="evidence" value="ECO:0007669"/>
    <property type="project" value="UniProtKB-UniRule"/>
</dbReference>
<dbReference type="NCBIfam" id="NF003843">
    <property type="entry name" value="PRK05422.1"/>
    <property type="match status" value="1"/>
</dbReference>
<comment type="similarity">
    <text evidence="3">Belongs to the SmpB family.</text>
</comment>
<reference evidence="4 5" key="1">
    <citation type="submission" date="2017-07" db="EMBL/GenBank/DDBJ databases">
        <title>Mechanisms for carbon and nitrogen cycling indicate functional differentiation within the Candidate Phyla Radiation.</title>
        <authorList>
            <person name="Danczak R.E."/>
            <person name="Johnston M.D."/>
            <person name="Kenah C."/>
            <person name="Slattery M."/>
            <person name="Wrighton K.C."/>
            <person name="Wilkins M.J."/>
        </authorList>
    </citation>
    <scope>NUCLEOTIDE SEQUENCE [LARGE SCALE GENOMIC DNA]</scope>
    <source>
        <strain evidence="4">Licking1014_7</strain>
    </source>
</reference>
<keyword evidence="1 3" id="KW-0963">Cytoplasm</keyword>
<sequence length="151" mass="17370">MSRLSSTSKSFLNKRAYFDYHIIDTIECGIALIQDEIKVIRSGKVQLKGSFAKILQGAQGKPELFIVGMYLGSKTLDTQRTRKLLVKKNELSRLIGQVQQKGMTLIPTKLFFKRGLAKIEIGTARAKKKFDKREAIKAREHKRDLRYYFND</sequence>
<accession>A0A554LKG0</accession>
<dbReference type="GO" id="GO:0003723">
    <property type="term" value="F:RNA binding"/>
    <property type="evidence" value="ECO:0007669"/>
    <property type="project" value="UniProtKB-UniRule"/>
</dbReference>